<name>A0A0K2V9I0_LEPSM</name>
<accession>A0A0K2V9I0</accession>
<sequence length="84" mass="9892">YITSRLRKLYEKSYSRSIIWLRNQIQKFNKGKKLIVLVLTGPYKSSIGVSVSFLHFLFNISVLTNNFRVICDVIIWIEEILNLV</sequence>
<evidence type="ECO:0000313" key="2">
    <source>
        <dbReference type="EMBL" id="CDW46817.1"/>
    </source>
</evidence>
<keyword evidence="1" id="KW-1133">Transmembrane helix</keyword>
<evidence type="ECO:0000256" key="1">
    <source>
        <dbReference type="SAM" id="Phobius"/>
    </source>
</evidence>
<dbReference type="EMBL" id="HACA01029456">
    <property type="protein sequence ID" value="CDW46817.1"/>
    <property type="molecule type" value="Transcribed_RNA"/>
</dbReference>
<reference evidence="2" key="1">
    <citation type="submission" date="2014-05" db="EMBL/GenBank/DDBJ databases">
        <authorList>
            <person name="Chronopoulou M."/>
        </authorList>
    </citation>
    <scope>NUCLEOTIDE SEQUENCE</scope>
    <source>
        <tissue evidence="2">Whole organism</tissue>
    </source>
</reference>
<keyword evidence="1" id="KW-0812">Transmembrane</keyword>
<organism evidence="2">
    <name type="scientific">Lepeophtheirus salmonis</name>
    <name type="common">Salmon louse</name>
    <name type="synonym">Caligus salmonis</name>
    <dbReference type="NCBI Taxonomy" id="72036"/>
    <lineage>
        <taxon>Eukaryota</taxon>
        <taxon>Metazoa</taxon>
        <taxon>Ecdysozoa</taxon>
        <taxon>Arthropoda</taxon>
        <taxon>Crustacea</taxon>
        <taxon>Multicrustacea</taxon>
        <taxon>Hexanauplia</taxon>
        <taxon>Copepoda</taxon>
        <taxon>Siphonostomatoida</taxon>
        <taxon>Caligidae</taxon>
        <taxon>Lepeophtheirus</taxon>
    </lineage>
</organism>
<proteinExistence type="predicted"/>
<feature type="transmembrane region" description="Helical" evidence="1">
    <location>
        <begin position="34"/>
        <end position="58"/>
    </location>
</feature>
<dbReference type="AlphaFoldDB" id="A0A0K2V9I0"/>
<feature type="non-terminal residue" evidence="2">
    <location>
        <position position="1"/>
    </location>
</feature>
<protein>
    <submittedName>
        <fullName evidence="2">Uncharacterized protein</fullName>
    </submittedName>
</protein>
<keyword evidence="1" id="KW-0472">Membrane</keyword>